<feature type="compositionally biased region" description="Low complexity" evidence="1">
    <location>
        <begin position="24"/>
        <end position="52"/>
    </location>
</feature>
<dbReference type="EMBL" id="MU004188">
    <property type="protein sequence ID" value="KAF2496514.1"/>
    <property type="molecule type" value="Genomic_DNA"/>
</dbReference>
<evidence type="ECO:0000313" key="2">
    <source>
        <dbReference type="EMBL" id="KAF2496514.1"/>
    </source>
</evidence>
<evidence type="ECO:0000256" key="1">
    <source>
        <dbReference type="SAM" id="MobiDB-lite"/>
    </source>
</evidence>
<feature type="compositionally biased region" description="Basic residues" evidence="1">
    <location>
        <begin position="1"/>
        <end position="15"/>
    </location>
</feature>
<reference evidence="2" key="1">
    <citation type="journal article" date="2020" name="Stud. Mycol.">
        <title>101 Dothideomycetes genomes: a test case for predicting lifestyles and emergence of pathogens.</title>
        <authorList>
            <person name="Haridas S."/>
            <person name="Albert R."/>
            <person name="Binder M."/>
            <person name="Bloem J."/>
            <person name="Labutti K."/>
            <person name="Salamov A."/>
            <person name="Andreopoulos B."/>
            <person name="Baker S."/>
            <person name="Barry K."/>
            <person name="Bills G."/>
            <person name="Bluhm B."/>
            <person name="Cannon C."/>
            <person name="Castanera R."/>
            <person name="Culley D."/>
            <person name="Daum C."/>
            <person name="Ezra D."/>
            <person name="Gonzalez J."/>
            <person name="Henrissat B."/>
            <person name="Kuo A."/>
            <person name="Liang C."/>
            <person name="Lipzen A."/>
            <person name="Lutzoni F."/>
            <person name="Magnuson J."/>
            <person name="Mondo S."/>
            <person name="Nolan M."/>
            <person name="Ohm R."/>
            <person name="Pangilinan J."/>
            <person name="Park H.-J."/>
            <person name="Ramirez L."/>
            <person name="Alfaro M."/>
            <person name="Sun H."/>
            <person name="Tritt A."/>
            <person name="Yoshinaga Y."/>
            <person name="Zwiers L.-H."/>
            <person name="Turgeon B."/>
            <person name="Goodwin S."/>
            <person name="Spatafora J."/>
            <person name="Crous P."/>
            <person name="Grigoriev I."/>
        </authorList>
    </citation>
    <scope>NUCLEOTIDE SEQUENCE</scope>
    <source>
        <strain evidence="2">CBS 269.34</strain>
    </source>
</reference>
<feature type="compositionally biased region" description="Low complexity" evidence="1">
    <location>
        <begin position="70"/>
        <end position="88"/>
    </location>
</feature>
<keyword evidence="3" id="KW-1185">Reference proteome</keyword>
<organism evidence="2 3">
    <name type="scientific">Lophium mytilinum</name>
    <dbReference type="NCBI Taxonomy" id="390894"/>
    <lineage>
        <taxon>Eukaryota</taxon>
        <taxon>Fungi</taxon>
        <taxon>Dikarya</taxon>
        <taxon>Ascomycota</taxon>
        <taxon>Pezizomycotina</taxon>
        <taxon>Dothideomycetes</taxon>
        <taxon>Pleosporomycetidae</taxon>
        <taxon>Mytilinidiales</taxon>
        <taxon>Mytilinidiaceae</taxon>
        <taxon>Lophium</taxon>
    </lineage>
</organism>
<dbReference type="Proteomes" id="UP000799750">
    <property type="component" value="Unassembled WGS sequence"/>
</dbReference>
<name>A0A6A6QWN6_9PEZI</name>
<evidence type="ECO:0000313" key="3">
    <source>
        <dbReference type="Proteomes" id="UP000799750"/>
    </source>
</evidence>
<accession>A0A6A6QWN6</accession>
<gene>
    <name evidence="2" type="ORF">BU16DRAFT_539041</name>
</gene>
<feature type="region of interest" description="Disordered" evidence="1">
    <location>
        <begin position="1"/>
        <end position="121"/>
    </location>
</feature>
<sequence length="421" mass="47197">MLRARRRRSRGKLQRRSPQPPHLPLHQEQPYSAMASNDPNNPNNPAFNPRSPDYAHGQHEPSGNAYDGNQPYQQPSQAYYQPQQAPAQSHRKYWTAGDPDMSGVGGRPHHSKGHVGRSSWKSHYTRHIPPGANIFHPDTAAQRAAAASATRLLELRSSRASRHSSLYREPIQARSPDGLSNRAYSRIRACPAPREANETPDLSLLSQLEAQIRTLTEERDEAIAQNHLQFQAGYQRALRETAQSQQPSQSFQPGADHHMHNAEEHTMSLETLEAQGLQYLQATEQPQRVTETFEEAAANFPVPRREVFQDASPQSILQQTTPSISSSAISLVTGEMSIWANTKFENLRISISIRELCLNLVRARLENLLVSRLSEERQGRVRAIELEIYSTSQSSFVRNQEVSVGLPGLQSSGYFLTEGPI</sequence>
<protein>
    <submittedName>
        <fullName evidence="2">Uncharacterized protein</fullName>
    </submittedName>
</protein>
<proteinExistence type="predicted"/>
<dbReference type="AlphaFoldDB" id="A0A6A6QWN6"/>